<feature type="domain" description="Luciferase-like" evidence="5">
    <location>
        <begin position="15"/>
        <end position="229"/>
    </location>
</feature>
<proteinExistence type="predicted"/>
<keyword evidence="2" id="KW-0288">FMN</keyword>
<dbReference type="NCBIfam" id="TIGR03619">
    <property type="entry name" value="F420_Rv2161c"/>
    <property type="match status" value="1"/>
</dbReference>
<protein>
    <submittedName>
        <fullName evidence="6">LLM class F420-dependent oxidoreductase</fullName>
    </submittedName>
</protein>
<gene>
    <name evidence="6" type="ORF">GCM10012275_50330</name>
</gene>
<comment type="caution">
    <text evidence="6">The sequence shown here is derived from an EMBL/GenBank/DDBJ whole genome shotgun (WGS) entry which is preliminary data.</text>
</comment>
<dbReference type="InterPro" id="IPR050172">
    <property type="entry name" value="SsuD_RutA_monooxygenase"/>
</dbReference>
<keyword evidence="3" id="KW-0560">Oxidoreductase</keyword>
<dbReference type="Pfam" id="PF00296">
    <property type="entry name" value="Bac_luciferase"/>
    <property type="match status" value="1"/>
</dbReference>
<dbReference type="InterPro" id="IPR036661">
    <property type="entry name" value="Luciferase-like_sf"/>
</dbReference>
<evidence type="ECO:0000256" key="4">
    <source>
        <dbReference type="ARBA" id="ARBA00023033"/>
    </source>
</evidence>
<evidence type="ECO:0000256" key="3">
    <source>
        <dbReference type="ARBA" id="ARBA00023002"/>
    </source>
</evidence>
<dbReference type="RefSeq" id="WP_229686711.1">
    <property type="nucleotide sequence ID" value="NZ_BMMK01000030.1"/>
</dbReference>
<sequence length="270" mass="29747">MSFVTDESIAPGVLGREVESRGFESLFVPEHTHIPLARTTGPGGTPLSREYFRTVDPFVTLAAAAATTSRLRLATGIALVPQRDPITLAKQVASLDHVSGGRFELGIGAGWNEPEIANHGTDPRRRFAVMRERVLAMKQIWGNEVAEFHGEHVDFGPIYSWPKPVQRPNPPILLGGWAKTTFSRLLDYADGWMAPPSDIALIAEGIRELRALAAEQNRPEPPVTVTLNRADRAEAERAIELGVRRVVFLLDSKGHDETLRRLDELTPLIA</sequence>
<evidence type="ECO:0000256" key="2">
    <source>
        <dbReference type="ARBA" id="ARBA00022643"/>
    </source>
</evidence>
<name>A0A8J3FXE1_9PSEU</name>
<evidence type="ECO:0000313" key="6">
    <source>
        <dbReference type="EMBL" id="GGM73562.1"/>
    </source>
</evidence>
<organism evidence="6 7">
    <name type="scientific">Longimycelium tulufanense</name>
    <dbReference type="NCBI Taxonomy" id="907463"/>
    <lineage>
        <taxon>Bacteria</taxon>
        <taxon>Bacillati</taxon>
        <taxon>Actinomycetota</taxon>
        <taxon>Actinomycetes</taxon>
        <taxon>Pseudonocardiales</taxon>
        <taxon>Pseudonocardiaceae</taxon>
        <taxon>Longimycelium</taxon>
    </lineage>
</organism>
<reference evidence="6" key="1">
    <citation type="journal article" date="2014" name="Int. J. Syst. Evol. Microbiol.">
        <title>Complete genome sequence of Corynebacterium casei LMG S-19264T (=DSM 44701T), isolated from a smear-ripened cheese.</title>
        <authorList>
            <consortium name="US DOE Joint Genome Institute (JGI-PGF)"/>
            <person name="Walter F."/>
            <person name="Albersmeier A."/>
            <person name="Kalinowski J."/>
            <person name="Ruckert C."/>
        </authorList>
    </citation>
    <scope>NUCLEOTIDE SEQUENCE</scope>
    <source>
        <strain evidence="6">CGMCC 4.5737</strain>
    </source>
</reference>
<dbReference type="PANTHER" id="PTHR42847:SF4">
    <property type="entry name" value="ALKANESULFONATE MONOOXYGENASE-RELATED"/>
    <property type="match status" value="1"/>
</dbReference>
<dbReference type="InterPro" id="IPR011251">
    <property type="entry name" value="Luciferase-like_dom"/>
</dbReference>
<dbReference type="Proteomes" id="UP000637578">
    <property type="component" value="Unassembled WGS sequence"/>
</dbReference>
<keyword evidence="4" id="KW-0503">Monooxygenase</keyword>
<dbReference type="GO" id="GO:0008726">
    <property type="term" value="F:alkanesulfonate monooxygenase activity"/>
    <property type="evidence" value="ECO:0007669"/>
    <property type="project" value="TreeGrafter"/>
</dbReference>
<evidence type="ECO:0000259" key="5">
    <source>
        <dbReference type="Pfam" id="PF00296"/>
    </source>
</evidence>
<dbReference type="PANTHER" id="PTHR42847">
    <property type="entry name" value="ALKANESULFONATE MONOOXYGENASE"/>
    <property type="match status" value="1"/>
</dbReference>
<dbReference type="GO" id="GO:0046306">
    <property type="term" value="P:alkanesulfonate catabolic process"/>
    <property type="evidence" value="ECO:0007669"/>
    <property type="project" value="TreeGrafter"/>
</dbReference>
<reference evidence="6" key="2">
    <citation type="submission" date="2020-09" db="EMBL/GenBank/DDBJ databases">
        <authorList>
            <person name="Sun Q."/>
            <person name="Zhou Y."/>
        </authorList>
    </citation>
    <scope>NUCLEOTIDE SEQUENCE</scope>
    <source>
        <strain evidence="6">CGMCC 4.5737</strain>
    </source>
</reference>
<keyword evidence="1" id="KW-0285">Flavoprotein</keyword>
<dbReference type="InterPro" id="IPR019921">
    <property type="entry name" value="Lucif-like_OxRdtase_Rv2161c"/>
</dbReference>
<accession>A0A8J3FXE1</accession>
<evidence type="ECO:0000313" key="7">
    <source>
        <dbReference type="Proteomes" id="UP000637578"/>
    </source>
</evidence>
<dbReference type="Gene3D" id="3.20.20.30">
    <property type="entry name" value="Luciferase-like domain"/>
    <property type="match status" value="1"/>
</dbReference>
<keyword evidence="7" id="KW-1185">Reference proteome</keyword>
<dbReference type="EMBL" id="BMMK01000030">
    <property type="protein sequence ID" value="GGM73562.1"/>
    <property type="molecule type" value="Genomic_DNA"/>
</dbReference>
<dbReference type="AlphaFoldDB" id="A0A8J3FXE1"/>
<evidence type="ECO:0000256" key="1">
    <source>
        <dbReference type="ARBA" id="ARBA00022630"/>
    </source>
</evidence>
<dbReference type="SUPFAM" id="SSF51679">
    <property type="entry name" value="Bacterial luciferase-like"/>
    <property type="match status" value="1"/>
</dbReference>